<comment type="caution">
    <text evidence="2">The sequence shown here is derived from an EMBL/GenBank/DDBJ whole genome shotgun (WGS) entry which is preliminary data.</text>
</comment>
<evidence type="ECO:0000313" key="2">
    <source>
        <dbReference type="EMBL" id="KFI72970.1"/>
    </source>
</evidence>
<sequence length="56" mass="5838">MQRSSVDGSIPSMGCSPDAALEGGSVRRMTRTVHGCIRIDGVSKEENGADGLDESD</sequence>
<dbReference type="STRING" id="1693.BMIN_0681"/>
<accession>A0A087BPM0</accession>
<dbReference type="AlphaFoldDB" id="A0A087BPM0"/>
<protein>
    <submittedName>
        <fullName evidence="2">Uncharacterized protein</fullName>
    </submittedName>
</protein>
<gene>
    <name evidence="2" type="ORF">BMIN_0681</name>
</gene>
<proteinExistence type="predicted"/>
<evidence type="ECO:0000313" key="3">
    <source>
        <dbReference type="Proteomes" id="UP000029014"/>
    </source>
</evidence>
<dbReference type="Proteomes" id="UP000029014">
    <property type="component" value="Unassembled WGS sequence"/>
</dbReference>
<evidence type="ECO:0000256" key="1">
    <source>
        <dbReference type="SAM" id="MobiDB-lite"/>
    </source>
</evidence>
<organism evidence="2 3">
    <name type="scientific">Bifidobacterium minimum</name>
    <dbReference type="NCBI Taxonomy" id="1693"/>
    <lineage>
        <taxon>Bacteria</taxon>
        <taxon>Bacillati</taxon>
        <taxon>Actinomycetota</taxon>
        <taxon>Actinomycetes</taxon>
        <taxon>Bifidobacteriales</taxon>
        <taxon>Bifidobacteriaceae</taxon>
        <taxon>Bifidobacterium</taxon>
    </lineage>
</organism>
<keyword evidence="3" id="KW-1185">Reference proteome</keyword>
<name>A0A087BPM0_9BIFI</name>
<reference evidence="2 3" key="1">
    <citation type="submission" date="2014-03" db="EMBL/GenBank/DDBJ databases">
        <title>Genomics of Bifidobacteria.</title>
        <authorList>
            <person name="Ventura M."/>
            <person name="Milani C."/>
            <person name="Lugli G.A."/>
        </authorList>
    </citation>
    <scope>NUCLEOTIDE SEQUENCE [LARGE SCALE GENOMIC DNA]</scope>
    <source>
        <strain evidence="2 3">LMG 11592</strain>
    </source>
</reference>
<feature type="region of interest" description="Disordered" evidence="1">
    <location>
        <begin position="1"/>
        <end position="27"/>
    </location>
</feature>
<dbReference type="EMBL" id="JGZD01000008">
    <property type="protein sequence ID" value="KFI72970.1"/>
    <property type="molecule type" value="Genomic_DNA"/>
</dbReference>